<dbReference type="Proteomes" id="UP001152755">
    <property type="component" value="Unassembled WGS sequence"/>
</dbReference>
<dbReference type="InterPro" id="IPR000468">
    <property type="entry name" value="Barstar"/>
</dbReference>
<proteinExistence type="inferred from homology"/>
<accession>A0A9X4M5U3</accession>
<evidence type="ECO:0000256" key="1">
    <source>
        <dbReference type="ARBA" id="ARBA00006845"/>
    </source>
</evidence>
<dbReference type="AlphaFoldDB" id="A0A9X4M5U3"/>
<comment type="similarity">
    <text evidence="1">Belongs to the barstar family.</text>
</comment>
<dbReference type="InterPro" id="IPR035905">
    <property type="entry name" value="Barstar-like_sf"/>
</dbReference>
<organism evidence="3 4">
    <name type="scientific">Speluncibacter jeojiensis</name>
    <dbReference type="NCBI Taxonomy" id="2710754"/>
    <lineage>
        <taxon>Bacteria</taxon>
        <taxon>Bacillati</taxon>
        <taxon>Actinomycetota</taxon>
        <taxon>Actinomycetes</taxon>
        <taxon>Mycobacteriales</taxon>
        <taxon>Speluncibacteraceae</taxon>
        <taxon>Speluncibacter</taxon>
    </lineage>
</organism>
<dbReference type="Gene3D" id="3.30.370.10">
    <property type="entry name" value="Barstar-like"/>
    <property type="match status" value="1"/>
</dbReference>
<protein>
    <submittedName>
        <fullName evidence="3">Barstar family protein</fullName>
    </submittedName>
</protein>
<evidence type="ECO:0000259" key="2">
    <source>
        <dbReference type="Pfam" id="PF01337"/>
    </source>
</evidence>
<comment type="caution">
    <text evidence="3">The sequence shown here is derived from an EMBL/GenBank/DDBJ whole genome shotgun (WGS) entry which is preliminary data.</text>
</comment>
<dbReference type="SUPFAM" id="SSF52038">
    <property type="entry name" value="Barstar-related"/>
    <property type="match status" value="1"/>
</dbReference>
<evidence type="ECO:0000313" key="3">
    <source>
        <dbReference type="EMBL" id="MDG3016512.1"/>
    </source>
</evidence>
<dbReference type="Pfam" id="PF01337">
    <property type="entry name" value="Barstar"/>
    <property type="match status" value="1"/>
</dbReference>
<gene>
    <name evidence="3" type="ORF">NVS88_18310</name>
</gene>
<evidence type="ECO:0000313" key="4">
    <source>
        <dbReference type="Proteomes" id="UP001152755"/>
    </source>
</evidence>
<sequence>MTDLHTFVTAPSLPVAGLLVGEPADADAVGYLLPRWSTVGRSVRGTKMRTVPAVFDEFAAAFQFPYYFGENKDAFDECMRDLDEFVGAADGYLVVVRDAPALLSAEPDELSWFVDAMAFYADHWRGIGPAGGAAGQVPRPFRVVLQATAQESGELTARWSRAGGTLTPVTSPGA</sequence>
<reference evidence="3" key="1">
    <citation type="submission" date="2022-08" db="EMBL/GenBank/DDBJ databases">
        <title>Genome analysis of Corynebacteriales strain.</title>
        <authorList>
            <person name="Lee S.D."/>
        </authorList>
    </citation>
    <scope>NUCLEOTIDE SEQUENCE</scope>
    <source>
        <strain evidence="3">D3-21</strain>
    </source>
</reference>
<dbReference type="RefSeq" id="WP_277829780.1">
    <property type="nucleotide sequence ID" value="NZ_JAAIVF010000001.1"/>
</dbReference>
<keyword evidence="4" id="KW-1185">Reference proteome</keyword>
<name>A0A9X4M5U3_9ACTN</name>
<dbReference type="EMBL" id="JANRHA010000014">
    <property type="protein sequence ID" value="MDG3016512.1"/>
    <property type="molecule type" value="Genomic_DNA"/>
</dbReference>
<feature type="domain" description="Barstar (barnase inhibitor)" evidence="2">
    <location>
        <begin position="43"/>
        <end position="145"/>
    </location>
</feature>